<dbReference type="Proteomes" id="UP001215712">
    <property type="component" value="Unassembled WGS sequence"/>
</dbReference>
<reference evidence="5" key="1">
    <citation type="journal article" date="2023" name="IMA Fungus">
        <title>Comparative genomic study of the Penicillium genus elucidates a diverse pangenome and 15 lateral gene transfer events.</title>
        <authorList>
            <person name="Petersen C."/>
            <person name="Sorensen T."/>
            <person name="Nielsen M.R."/>
            <person name="Sondergaard T.E."/>
            <person name="Sorensen J.L."/>
            <person name="Fitzpatrick D.A."/>
            <person name="Frisvad J.C."/>
            <person name="Nielsen K.L."/>
        </authorList>
    </citation>
    <scope>NUCLEOTIDE SEQUENCE</scope>
    <source>
        <strain evidence="5">IBT 17514</strain>
    </source>
</reference>
<organism evidence="5 6">
    <name type="scientific">Penicillium malachiteum</name>
    <dbReference type="NCBI Taxonomy" id="1324776"/>
    <lineage>
        <taxon>Eukaryota</taxon>
        <taxon>Fungi</taxon>
        <taxon>Dikarya</taxon>
        <taxon>Ascomycota</taxon>
        <taxon>Pezizomycotina</taxon>
        <taxon>Eurotiomycetes</taxon>
        <taxon>Eurotiomycetidae</taxon>
        <taxon>Eurotiales</taxon>
        <taxon>Aspergillaceae</taxon>
        <taxon>Penicillium</taxon>
    </lineage>
</organism>
<dbReference type="InterPro" id="IPR010414">
    <property type="entry name" value="FRG1"/>
</dbReference>
<evidence type="ECO:0000256" key="4">
    <source>
        <dbReference type="SAM" id="MobiDB-lite"/>
    </source>
</evidence>
<dbReference type="Gene3D" id="2.80.10.50">
    <property type="match status" value="1"/>
</dbReference>
<comment type="subcellular location">
    <subcellularLocation>
        <location evidence="1">Nucleus</location>
        <location evidence="1">Nucleolus</location>
    </subcellularLocation>
</comment>
<sequence length="272" mass="29862">MVKPLTFKGDKPKKRKVRSDDPEKSVTKTRKTATDQGNEDENPPDDNSWVSADAPGDLGGPIVLILPSDKPTCVASDANGIVFASELENLIDGDPGTAEPHDVRQVWVVTKVAGTDGFSFKGHHGKYLSCDNHGLFSATASAVSHYESFIVIPSPDITGTFYLQTRGGDAESFMTIKESAKASSGVEIRGDAENLSFETGVRIRMQARFKPRLRASKESKAYEKISKKELEAIVGRTLDDDDVKRLRKARREGNFHEEVLDVKVKGKHDKFA</sequence>
<evidence type="ECO:0000256" key="1">
    <source>
        <dbReference type="ARBA" id="ARBA00004604"/>
    </source>
</evidence>
<accession>A0AAD6MU46</accession>
<protein>
    <submittedName>
        <fullName evidence="5">Actin cross-linking</fullName>
    </submittedName>
</protein>
<dbReference type="GO" id="GO:0005730">
    <property type="term" value="C:nucleolus"/>
    <property type="evidence" value="ECO:0007669"/>
    <property type="project" value="UniProtKB-SubCell"/>
</dbReference>
<dbReference type="SUPFAM" id="SSF50405">
    <property type="entry name" value="Actin-crosslinking proteins"/>
    <property type="match status" value="1"/>
</dbReference>
<proteinExistence type="inferred from homology"/>
<dbReference type="PANTHER" id="PTHR12928">
    <property type="entry name" value="FRG1 PROTEIN"/>
    <property type="match status" value="1"/>
</dbReference>
<gene>
    <name evidence="5" type="ORF">N7493_007608</name>
</gene>
<feature type="region of interest" description="Disordered" evidence="4">
    <location>
        <begin position="1"/>
        <end position="53"/>
    </location>
</feature>
<name>A0AAD6MU46_9EURO</name>
<dbReference type="AlphaFoldDB" id="A0AAD6MU46"/>
<dbReference type="InterPro" id="IPR008999">
    <property type="entry name" value="Actin-crosslinking"/>
</dbReference>
<dbReference type="GO" id="GO:0051015">
    <property type="term" value="F:actin filament binding"/>
    <property type="evidence" value="ECO:0007669"/>
    <property type="project" value="TreeGrafter"/>
</dbReference>
<dbReference type="EMBL" id="JAQJAN010000011">
    <property type="protein sequence ID" value="KAJ5719153.1"/>
    <property type="molecule type" value="Genomic_DNA"/>
</dbReference>
<evidence type="ECO:0000256" key="3">
    <source>
        <dbReference type="ARBA" id="ARBA00023242"/>
    </source>
</evidence>
<dbReference type="PANTHER" id="PTHR12928:SF0">
    <property type="entry name" value="FSHD REGION GENE 1"/>
    <property type="match status" value="1"/>
</dbReference>
<comment type="similarity">
    <text evidence="2">Belongs to the FRG1 family.</text>
</comment>
<evidence type="ECO:0000313" key="5">
    <source>
        <dbReference type="EMBL" id="KAJ5719153.1"/>
    </source>
</evidence>
<dbReference type="Pfam" id="PF06229">
    <property type="entry name" value="FRG1"/>
    <property type="match status" value="1"/>
</dbReference>
<comment type="caution">
    <text evidence="5">The sequence shown here is derived from an EMBL/GenBank/DDBJ whole genome shotgun (WGS) entry which is preliminary data.</text>
</comment>
<dbReference type="CDD" id="cd23339">
    <property type="entry name" value="beta-trefoil_FSCN_fungal_FRG1-like"/>
    <property type="match status" value="1"/>
</dbReference>
<keyword evidence="3" id="KW-0539">Nucleus</keyword>
<dbReference type="GO" id="GO:0071013">
    <property type="term" value="C:catalytic step 2 spliceosome"/>
    <property type="evidence" value="ECO:0007669"/>
    <property type="project" value="TreeGrafter"/>
</dbReference>
<evidence type="ECO:0000313" key="6">
    <source>
        <dbReference type="Proteomes" id="UP001215712"/>
    </source>
</evidence>
<evidence type="ECO:0000256" key="2">
    <source>
        <dbReference type="ARBA" id="ARBA00010878"/>
    </source>
</evidence>
<reference evidence="5" key="2">
    <citation type="submission" date="2023-01" db="EMBL/GenBank/DDBJ databases">
        <authorList>
            <person name="Petersen C."/>
        </authorList>
    </citation>
    <scope>NUCLEOTIDE SEQUENCE</scope>
    <source>
        <strain evidence="5">IBT 17514</strain>
    </source>
</reference>
<keyword evidence="6" id="KW-1185">Reference proteome</keyword>